<dbReference type="GO" id="GO:0016783">
    <property type="term" value="F:sulfurtransferase activity"/>
    <property type="evidence" value="ECO:0007669"/>
    <property type="project" value="InterPro"/>
</dbReference>
<feature type="active site" description="Cysteine persulfide intermediate" evidence="3">
    <location>
        <position position="117"/>
    </location>
</feature>
<name>A0A126T863_9GAMM</name>
<dbReference type="HAMAP" id="MF_00187">
    <property type="entry name" value="FdhD"/>
    <property type="match status" value="1"/>
</dbReference>
<dbReference type="PANTHER" id="PTHR30592:SF1">
    <property type="entry name" value="SULFUR CARRIER PROTEIN FDHD"/>
    <property type="match status" value="1"/>
</dbReference>
<dbReference type="PIRSF" id="PIRSF015626">
    <property type="entry name" value="FdhD"/>
    <property type="match status" value="1"/>
</dbReference>
<dbReference type="KEGG" id="mdn:JT25_015955"/>
<evidence type="ECO:0000313" key="4">
    <source>
        <dbReference type="EMBL" id="AMK77954.1"/>
    </source>
</evidence>
<reference evidence="4 5" key="1">
    <citation type="journal article" date="2015" name="Environ. Microbiol.">
        <title>Methane oxidation coupled to nitrate reduction under hypoxia by the Gammaproteobacterium Methylomonas denitrificans, sp. nov. type strain FJG1.</title>
        <authorList>
            <person name="Kits K.D."/>
            <person name="Klotz M.G."/>
            <person name="Stein L.Y."/>
        </authorList>
    </citation>
    <scope>NUCLEOTIDE SEQUENCE [LARGE SCALE GENOMIC DNA]</scope>
    <source>
        <strain evidence="4 5">FJG1</strain>
    </source>
</reference>
<keyword evidence="2 3" id="KW-0501">Molybdenum cofactor biosynthesis</keyword>
<comment type="caution">
    <text evidence="3">Lacks conserved residue(s) required for the propagation of feature annotation.</text>
</comment>
<dbReference type="GO" id="GO:0005737">
    <property type="term" value="C:cytoplasm"/>
    <property type="evidence" value="ECO:0007669"/>
    <property type="project" value="UniProtKB-SubCell"/>
</dbReference>
<protein>
    <recommendedName>
        <fullName evidence="3">Sulfur carrier protein FdhD</fullName>
    </recommendedName>
</protein>
<dbReference type="SUPFAM" id="SSF53927">
    <property type="entry name" value="Cytidine deaminase-like"/>
    <property type="match status" value="1"/>
</dbReference>
<dbReference type="Pfam" id="PF02634">
    <property type="entry name" value="FdhD-NarQ"/>
    <property type="match status" value="1"/>
</dbReference>
<dbReference type="AlphaFoldDB" id="A0A126T863"/>
<dbReference type="OrthoDB" id="3197277at2"/>
<organism evidence="4 5">
    <name type="scientific">Methylomonas denitrificans</name>
    <dbReference type="NCBI Taxonomy" id="1538553"/>
    <lineage>
        <taxon>Bacteria</taxon>
        <taxon>Pseudomonadati</taxon>
        <taxon>Pseudomonadota</taxon>
        <taxon>Gammaproteobacteria</taxon>
        <taxon>Methylococcales</taxon>
        <taxon>Methylococcaceae</taxon>
        <taxon>Methylomonas</taxon>
    </lineage>
</organism>
<comment type="function">
    <text evidence="3">Required for formate dehydrogenase (FDH) activity. Acts as a sulfur carrier protein that transfers sulfur from IscS to the molybdenum cofactor prior to its insertion into FDH.</text>
</comment>
<dbReference type="RefSeq" id="WP_036275774.1">
    <property type="nucleotide sequence ID" value="NZ_CP014476.1"/>
</dbReference>
<dbReference type="GO" id="GO:0006777">
    <property type="term" value="P:Mo-molybdopterin cofactor biosynthetic process"/>
    <property type="evidence" value="ECO:0007669"/>
    <property type="project" value="UniProtKB-UniRule"/>
</dbReference>
<dbReference type="GO" id="GO:0097163">
    <property type="term" value="F:sulfur carrier activity"/>
    <property type="evidence" value="ECO:0007669"/>
    <property type="project" value="UniProtKB-UniRule"/>
</dbReference>
<dbReference type="InterPro" id="IPR016193">
    <property type="entry name" value="Cytidine_deaminase-like"/>
</dbReference>
<evidence type="ECO:0000256" key="1">
    <source>
        <dbReference type="ARBA" id="ARBA00022490"/>
    </source>
</evidence>
<evidence type="ECO:0000256" key="2">
    <source>
        <dbReference type="ARBA" id="ARBA00023150"/>
    </source>
</evidence>
<dbReference type="Proteomes" id="UP000030512">
    <property type="component" value="Chromosome"/>
</dbReference>
<evidence type="ECO:0000256" key="3">
    <source>
        <dbReference type="HAMAP-Rule" id="MF_00187"/>
    </source>
</evidence>
<keyword evidence="4" id="KW-0808">Transferase</keyword>
<gene>
    <name evidence="3" type="primary">fdhD</name>
    <name evidence="4" type="ORF">JT25_015955</name>
</gene>
<dbReference type="Gene3D" id="3.40.140.10">
    <property type="entry name" value="Cytidine Deaminase, domain 2"/>
    <property type="match status" value="1"/>
</dbReference>
<keyword evidence="1 3" id="KW-0963">Cytoplasm</keyword>
<comment type="similarity">
    <text evidence="3">Belongs to the FdhD family.</text>
</comment>
<dbReference type="InterPro" id="IPR003786">
    <property type="entry name" value="FdhD"/>
</dbReference>
<dbReference type="Gene3D" id="3.10.20.10">
    <property type="match status" value="1"/>
</dbReference>
<comment type="subcellular location">
    <subcellularLocation>
        <location evidence="3">Cytoplasm</location>
    </subcellularLocation>
</comment>
<dbReference type="STRING" id="1538553.JT25_015955"/>
<dbReference type="PANTHER" id="PTHR30592">
    <property type="entry name" value="FORMATE DEHYDROGENASE"/>
    <property type="match status" value="1"/>
</dbReference>
<proteinExistence type="inferred from homology"/>
<dbReference type="EMBL" id="CP014476">
    <property type="protein sequence ID" value="AMK77954.1"/>
    <property type="molecule type" value="Genomic_DNA"/>
</dbReference>
<keyword evidence="5" id="KW-1185">Reference proteome</keyword>
<accession>A0A126T863</accession>
<sequence length="279" mass="30349">MDAVSSELGWTSYRTGTFDSWRGPVHTAKEDYVAEEVPVVLVYNTIPHVVMLTTPLNLEDFALGFSLTEEIIGHTSELQSVRVVQRSKGVEVRMTIPEARFEKLHGKGKNMTGRTGCGLCGATTLEQAIRHPHHVGHGLALSANLLSSGFVDMAQKQSLNLLTGAVHAAAWLHPEQGIVTVREDVGRHNALDKLIGSLAKANCDFENGWLLVTSRASYEMVQKAASVGITLLAAISAPTALAIQLADECGLTLVGFARHENHMIYTHPHRLQHYQESAA</sequence>
<dbReference type="NCBIfam" id="TIGR00129">
    <property type="entry name" value="fdhD_narQ"/>
    <property type="match status" value="1"/>
</dbReference>
<evidence type="ECO:0000313" key="5">
    <source>
        <dbReference type="Proteomes" id="UP000030512"/>
    </source>
</evidence>